<protein>
    <submittedName>
        <fullName evidence="2">Uncharacterized protein</fullName>
    </submittedName>
</protein>
<proteinExistence type="predicted"/>
<feature type="compositionally biased region" description="Basic and acidic residues" evidence="1">
    <location>
        <begin position="74"/>
        <end position="86"/>
    </location>
</feature>
<feature type="compositionally biased region" description="Basic and acidic residues" evidence="1">
    <location>
        <begin position="103"/>
        <end position="115"/>
    </location>
</feature>
<reference evidence="3" key="1">
    <citation type="journal article" date="2019" name="Int. J. Syst. Evol. Microbiol.">
        <title>The Global Catalogue of Microorganisms (GCM) 10K type strain sequencing project: providing services to taxonomists for standard genome sequencing and annotation.</title>
        <authorList>
            <consortium name="The Broad Institute Genomics Platform"/>
            <consortium name="The Broad Institute Genome Sequencing Center for Infectious Disease"/>
            <person name="Wu L."/>
            <person name="Ma J."/>
        </authorList>
    </citation>
    <scope>NUCLEOTIDE SEQUENCE [LARGE SCALE GENOMIC DNA]</scope>
    <source>
        <strain evidence="3">JCM 3272</strain>
    </source>
</reference>
<evidence type="ECO:0000256" key="1">
    <source>
        <dbReference type="SAM" id="MobiDB-lite"/>
    </source>
</evidence>
<name>A0ABP5UWY2_9ACTN</name>
<accession>A0ABP5UWY2</accession>
<organism evidence="2 3">
    <name type="scientific">Dactylosporangium salmoneum</name>
    <dbReference type="NCBI Taxonomy" id="53361"/>
    <lineage>
        <taxon>Bacteria</taxon>
        <taxon>Bacillati</taxon>
        <taxon>Actinomycetota</taxon>
        <taxon>Actinomycetes</taxon>
        <taxon>Micromonosporales</taxon>
        <taxon>Micromonosporaceae</taxon>
        <taxon>Dactylosporangium</taxon>
    </lineage>
</organism>
<sequence>MQFEDRLVLDLGPEDPFQGGVDLGEQPADAVGQAGGFTGEVVIEADQDLQLGQGLIGDIDAAQRVRQRAGGVGDDIRAAGRRDRSGRPGPAVSARCGRGRLPRAADADHSGRRPCADAKDVEILDAVGCGRCPALVWQPFPAGAETRGAP</sequence>
<keyword evidence="3" id="KW-1185">Reference proteome</keyword>
<evidence type="ECO:0000313" key="2">
    <source>
        <dbReference type="EMBL" id="GAA2387779.1"/>
    </source>
</evidence>
<dbReference type="EMBL" id="BAAARV010000108">
    <property type="protein sequence ID" value="GAA2387779.1"/>
    <property type="molecule type" value="Genomic_DNA"/>
</dbReference>
<feature type="region of interest" description="Disordered" evidence="1">
    <location>
        <begin position="1"/>
        <end position="32"/>
    </location>
</feature>
<evidence type="ECO:0000313" key="3">
    <source>
        <dbReference type="Proteomes" id="UP001501444"/>
    </source>
</evidence>
<dbReference type="Proteomes" id="UP001501444">
    <property type="component" value="Unassembled WGS sequence"/>
</dbReference>
<comment type="caution">
    <text evidence="2">The sequence shown here is derived from an EMBL/GenBank/DDBJ whole genome shotgun (WGS) entry which is preliminary data.</text>
</comment>
<feature type="region of interest" description="Disordered" evidence="1">
    <location>
        <begin position="69"/>
        <end position="115"/>
    </location>
</feature>
<gene>
    <name evidence="2" type="ORF">GCM10010170_098960</name>
</gene>